<evidence type="ECO:0000256" key="5">
    <source>
        <dbReference type="ARBA" id="ARBA00022801"/>
    </source>
</evidence>
<dbReference type="InterPro" id="IPR005238">
    <property type="entry name" value="ComB-like"/>
</dbReference>
<comment type="cofactor">
    <cofactor evidence="1">
        <name>Mg(2+)</name>
        <dbReference type="ChEBI" id="CHEBI:18420"/>
    </cofactor>
</comment>
<evidence type="ECO:0000256" key="1">
    <source>
        <dbReference type="ARBA" id="ARBA00001946"/>
    </source>
</evidence>
<proteinExistence type="inferred from homology"/>
<dbReference type="GO" id="GO:0050532">
    <property type="term" value="F:2-phosphosulfolactate phosphatase activity"/>
    <property type="evidence" value="ECO:0007669"/>
    <property type="project" value="UniProtKB-EC"/>
</dbReference>
<sequence length="231" mass="25328">MAVSIIQGSSRVPGSSDIHVVIDVIRAFTVAHYAFLNGVKGILLAPSLEQAFRYKQEHPDYLLAGEVGGLPIPGFDLDNSPKRLDHSDVAGKYLIQKTTNGVQATLQALHAKQVLVTGFSNARTTARYVRQQCMTRRDDPSVVIVASHPTGDDDLACALYMKGIIEGTNEQTAAQTIARIRASEAAKKFYDPKRPEFDEADIGYCVQELNSDFVMNVSLDNHIPTIERLQA</sequence>
<dbReference type="InterPro" id="IPR036702">
    <property type="entry name" value="ComB-like_sf"/>
</dbReference>
<organism evidence="8 9">
    <name type="scientific">Paenibacillus campinasensis</name>
    <dbReference type="NCBI Taxonomy" id="66347"/>
    <lineage>
        <taxon>Bacteria</taxon>
        <taxon>Bacillati</taxon>
        <taxon>Bacillota</taxon>
        <taxon>Bacilli</taxon>
        <taxon>Bacillales</taxon>
        <taxon>Paenibacillaceae</taxon>
        <taxon>Paenibacillus</taxon>
    </lineage>
</organism>
<comment type="similarity">
    <text evidence="2">Belongs to the ComB family.</text>
</comment>
<evidence type="ECO:0000256" key="7">
    <source>
        <dbReference type="ARBA" id="ARBA00033711"/>
    </source>
</evidence>
<evidence type="ECO:0000256" key="3">
    <source>
        <dbReference type="ARBA" id="ARBA00012953"/>
    </source>
</evidence>
<evidence type="ECO:0000256" key="2">
    <source>
        <dbReference type="ARBA" id="ARBA00009997"/>
    </source>
</evidence>
<dbReference type="EMBL" id="NPBY01000036">
    <property type="protein sequence ID" value="PAD76554.1"/>
    <property type="molecule type" value="Genomic_DNA"/>
</dbReference>
<protein>
    <recommendedName>
        <fullName evidence="4">Probable 2-phosphosulfolactate phosphatase</fullName>
        <ecNumber evidence="3">3.1.3.71</ecNumber>
    </recommendedName>
</protein>
<keyword evidence="6" id="KW-0460">Magnesium</keyword>
<comment type="catalytic activity">
    <reaction evidence="7">
        <text>(2R)-O-phospho-3-sulfolactate + H2O = (2R)-3-sulfolactate + phosphate</text>
        <dbReference type="Rhea" id="RHEA:23416"/>
        <dbReference type="ChEBI" id="CHEBI:15377"/>
        <dbReference type="ChEBI" id="CHEBI:15597"/>
        <dbReference type="ChEBI" id="CHEBI:43474"/>
        <dbReference type="ChEBI" id="CHEBI:58738"/>
        <dbReference type="EC" id="3.1.3.71"/>
    </reaction>
</comment>
<reference evidence="8 9" key="1">
    <citation type="submission" date="2017-07" db="EMBL/GenBank/DDBJ databases">
        <title>Isolation and whole genome analysis of endospore-forming bacteria from heroin.</title>
        <authorList>
            <person name="Kalinowski J."/>
            <person name="Ahrens B."/>
            <person name="Al-Dilaimi A."/>
            <person name="Winkler A."/>
            <person name="Wibberg D."/>
            <person name="Schleenbecker U."/>
            <person name="Ruckert C."/>
            <person name="Wolfel R."/>
            <person name="Grass G."/>
        </authorList>
    </citation>
    <scope>NUCLEOTIDE SEQUENCE [LARGE SCALE GENOMIC DNA]</scope>
    <source>
        <strain evidence="8 9">7537-G1</strain>
    </source>
</reference>
<evidence type="ECO:0000256" key="4">
    <source>
        <dbReference type="ARBA" id="ARBA00021948"/>
    </source>
</evidence>
<dbReference type="GO" id="GO:0000287">
    <property type="term" value="F:magnesium ion binding"/>
    <property type="evidence" value="ECO:0007669"/>
    <property type="project" value="InterPro"/>
</dbReference>
<dbReference type="SUPFAM" id="SSF142823">
    <property type="entry name" value="ComB-like"/>
    <property type="match status" value="1"/>
</dbReference>
<dbReference type="EC" id="3.1.3.71" evidence="3"/>
<dbReference type="PANTHER" id="PTHR37311:SF1">
    <property type="entry name" value="2-PHOSPHOSULFOLACTATE PHOSPHATASE-RELATED"/>
    <property type="match status" value="1"/>
</dbReference>
<dbReference type="Gene3D" id="3.90.1560.10">
    <property type="entry name" value="ComB-like"/>
    <property type="match status" value="1"/>
</dbReference>
<dbReference type="Pfam" id="PF04029">
    <property type="entry name" value="2-ph_phosp"/>
    <property type="match status" value="1"/>
</dbReference>
<gene>
    <name evidence="8" type="ORF">CHH67_11570</name>
</gene>
<dbReference type="RefSeq" id="WP_095265345.1">
    <property type="nucleotide sequence ID" value="NZ_NPBY01000036.1"/>
</dbReference>
<accession>A0A268EU04</accession>
<dbReference type="Proteomes" id="UP000215596">
    <property type="component" value="Unassembled WGS sequence"/>
</dbReference>
<keyword evidence="5" id="KW-0378">Hydrolase</keyword>
<evidence type="ECO:0000256" key="6">
    <source>
        <dbReference type="ARBA" id="ARBA00022842"/>
    </source>
</evidence>
<dbReference type="AlphaFoldDB" id="A0A268EU04"/>
<dbReference type="GO" id="GO:0050545">
    <property type="term" value="F:sulfopyruvate decarboxylase activity"/>
    <property type="evidence" value="ECO:0007669"/>
    <property type="project" value="TreeGrafter"/>
</dbReference>
<name>A0A268EU04_9BACL</name>
<dbReference type="OrthoDB" id="4913at2"/>
<dbReference type="PANTHER" id="PTHR37311">
    <property type="entry name" value="2-PHOSPHOSULFOLACTATE PHOSPHATASE-RELATED"/>
    <property type="match status" value="1"/>
</dbReference>
<evidence type="ECO:0000313" key="9">
    <source>
        <dbReference type="Proteomes" id="UP000215596"/>
    </source>
</evidence>
<evidence type="ECO:0000313" key="8">
    <source>
        <dbReference type="EMBL" id="PAD76554.1"/>
    </source>
</evidence>
<comment type="caution">
    <text evidence="8">The sequence shown here is derived from an EMBL/GenBank/DDBJ whole genome shotgun (WGS) entry which is preliminary data.</text>
</comment>